<gene>
    <name evidence="1" type="ORF">BpHYR1_001481</name>
</gene>
<protein>
    <submittedName>
        <fullName evidence="1">Uncharacterized protein</fullName>
    </submittedName>
</protein>
<dbReference type="EMBL" id="REGN01005392">
    <property type="protein sequence ID" value="RNA13507.1"/>
    <property type="molecule type" value="Genomic_DNA"/>
</dbReference>
<dbReference type="Proteomes" id="UP000276133">
    <property type="component" value="Unassembled WGS sequence"/>
</dbReference>
<evidence type="ECO:0000313" key="1">
    <source>
        <dbReference type="EMBL" id="RNA13507.1"/>
    </source>
</evidence>
<organism evidence="1 2">
    <name type="scientific">Brachionus plicatilis</name>
    <name type="common">Marine rotifer</name>
    <name type="synonym">Brachionus muelleri</name>
    <dbReference type="NCBI Taxonomy" id="10195"/>
    <lineage>
        <taxon>Eukaryota</taxon>
        <taxon>Metazoa</taxon>
        <taxon>Spiralia</taxon>
        <taxon>Gnathifera</taxon>
        <taxon>Rotifera</taxon>
        <taxon>Eurotatoria</taxon>
        <taxon>Monogononta</taxon>
        <taxon>Pseudotrocha</taxon>
        <taxon>Ploima</taxon>
        <taxon>Brachionidae</taxon>
        <taxon>Brachionus</taxon>
    </lineage>
</organism>
<keyword evidence="2" id="KW-1185">Reference proteome</keyword>
<accession>A0A3M7QPY0</accession>
<name>A0A3M7QPY0_BRAPC</name>
<evidence type="ECO:0000313" key="2">
    <source>
        <dbReference type="Proteomes" id="UP000276133"/>
    </source>
</evidence>
<reference evidence="1 2" key="1">
    <citation type="journal article" date="2018" name="Sci. Rep.">
        <title>Genomic signatures of local adaptation to the degree of environmental predictability in rotifers.</title>
        <authorList>
            <person name="Franch-Gras L."/>
            <person name="Hahn C."/>
            <person name="Garcia-Roger E.M."/>
            <person name="Carmona M.J."/>
            <person name="Serra M."/>
            <person name="Gomez A."/>
        </authorList>
    </citation>
    <scope>NUCLEOTIDE SEQUENCE [LARGE SCALE GENOMIC DNA]</scope>
    <source>
        <strain evidence="1">HYR1</strain>
    </source>
</reference>
<comment type="caution">
    <text evidence="1">The sequence shown here is derived from an EMBL/GenBank/DDBJ whole genome shotgun (WGS) entry which is preliminary data.</text>
</comment>
<proteinExistence type="predicted"/>
<dbReference type="AlphaFoldDB" id="A0A3M7QPY0"/>
<sequence>MYIEIAKEEIVSYYLHNGVRNGKDLTVNYTLFNFINNVGEDNEALSQIEFYSKTSNFLFSDKAVYVKKKAQSWLILAFKRRACLLAATAGDL</sequence>